<keyword evidence="2" id="KW-0560">Oxidoreductase</keyword>
<dbReference type="InterPro" id="IPR057326">
    <property type="entry name" value="KR_dom"/>
</dbReference>
<protein>
    <submittedName>
        <fullName evidence="4">Unannotated protein</fullName>
    </submittedName>
</protein>
<dbReference type="PRINTS" id="PR00081">
    <property type="entry name" value="GDHRDH"/>
</dbReference>
<dbReference type="InterPro" id="IPR002347">
    <property type="entry name" value="SDR_fam"/>
</dbReference>
<evidence type="ECO:0000256" key="2">
    <source>
        <dbReference type="ARBA" id="ARBA00023002"/>
    </source>
</evidence>
<dbReference type="Pfam" id="PF13561">
    <property type="entry name" value="adh_short_C2"/>
    <property type="match status" value="1"/>
</dbReference>
<dbReference type="PANTHER" id="PTHR42879:SF2">
    <property type="entry name" value="3-OXOACYL-[ACYL-CARRIER-PROTEIN] REDUCTASE FABG"/>
    <property type="match status" value="1"/>
</dbReference>
<dbReference type="PROSITE" id="PS00061">
    <property type="entry name" value="ADH_SHORT"/>
    <property type="match status" value="1"/>
</dbReference>
<dbReference type="FunFam" id="3.40.50.720:FF:000173">
    <property type="entry name" value="3-oxoacyl-[acyl-carrier protein] reductase"/>
    <property type="match status" value="1"/>
</dbReference>
<dbReference type="InterPro" id="IPR050259">
    <property type="entry name" value="SDR"/>
</dbReference>
<dbReference type="PRINTS" id="PR00080">
    <property type="entry name" value="SDRFAMILY"/>
</dbReference>
<dbReference type="EMBL" id="CAEUNI010000034">
    <property type="protein sequence ID" value="CAB4371289.1"/>
    <property type="molecule type" value="Genomic_DNA"/>
</dbReference>
<dbReference type="GO" id="GO:0032787">
    <property type="term" value="P:monocarboxylic acid metabolic process"/>
    <property type="evidence" value="ECO:0007669"/>
    <property type="project" value="UniProtKB-ARBA"/>
</dbReference>
<dbReference type="InterPro" id="IPR036291">
    <property type="entry name" value="NAD(P)-bd_dom_sf"/>
</dbReference>
<dbReference type="InterPro" id="IPR020904">
    <property type="entry name" value="Sc_DH/Rdtase_CS"/>
</dbReference>
<dbReference type="Gene3D" id="3.40.50.720">
    <property type="entry name" value="NAD(P)-binding Rossmann-like Domain"/>
    <property type="match status" value="1"/>
</dbReference>
<evidence type="ECO:0000259" key="3">
    <source>
        <dbReference type="SMART" id="SM00822"/>
    </source>
</evidence>
<evidence type="ECO:0000313" key="4">
    <source>
        <dbReference type="EMBL" id="CAB4371289.1"/>
    </source>
</evidence>
<sequence>MSQKPIAFVTGGNRGIGLAIANVLSRDGFHVVIGSRSGAAIPGFDCVALDVTSTQSVDEAFTLIETSWGIPEVLICNAGITKDALVMRMSDDDFEEVIDANLTGAFRVAKRATKGLLKIKKGRLIFIGSVVALLGSAGQVNYSASKSGLIGMARSFGRELGSRGITANVIAPGFVETDMTAALDDKRRQEIADSIPLGRFSEATEIAEVVSFIASESAAYITGAVIPVDGGLGMGH</sequence>
<dbReference type="GO" id="GO:0016491">
    <property type="term" value="F:oxidoreductase activity"/>
    <property type="evidence" value="ECO:0007669"/>
    <property type="project" value="UniProtKB-KW"/>
</dbReference>
<evidence type="ECO:0000256" key="1">
    <source>
        <dbReference type="ARBA" id="ARBA00006484"/>
    </source>
</evidence>
<reference evidence="4" key="1">
    <citation type="submission" date="2020-05" db="EMBL/GenBank/DDBJ databases">
        <authorList>
            <person name="Chiriac C."/>
            <person name="Salcher M."/>
            <person name="Ghai R."/>
            <person name="Kavagutti S V."/>
        </authorList>
    </citation>
    <scope>NUCLEOTIDE SEQUENCE</scope>
</reference>
<name>A0A6J6ALY2_9ZZZZ</name>
<organism evidence="4">
    <name type="scientific">freshwater metagenome</name>
    <dbReference type="NCBI Taxonomy" id="449393"/>
    <lineage>
        <taxon>unclassified sequences</taxon>
        <taxon>metagenomes</taxon>
        <taxon>ecological metagenomes</taxon>
    </lineage>
</organism>
<dbReference type="NCBIfam" id="NF009466">
    <property type="entry name" value="PRK12826.1-2"/>
    <property type="match status" value="1"/>
</dbReference>
<gene>
    <name evidence="4" type="ORF">UFOPK4182_00457</name>
</gene>
<dbReference type="PANTHER" id="PTHR42879">
    <property type="entry name" value="3-OXOACYL-(ACYL-CARRIER-PROTEIN) REDUCTASE"/>
    <property type="match status" value="1"/>
</dbReference>
<comment type="similarity">
    <text evidence="1">Belongs to the short-chain dehydrogenases/reductases (SDR) family.</text>
</comment>
<dbReference type="AlphaFoldDB" id="A0A6J6ALY2"/>
<accession>A0A6J6ALY2</accession>
<proteinExistence type="inferred from homology"/>
<dbReference type="SUPFAM" id="SSF51735">
    <property type="entry name" value="NAD(P)-binding Rossmann-fold domains"/>
    <property type="match status" value="1"/>
</dbReference>
<dbReference type="SMART" id="SM00822">
    <property type="entry name" value="PKS_KR"/>
    <property type="match status" value="1"/>
</dbReference>
<feature type="domain" description="Ketoreductase" evidence="3">
    <location>
        <begin position="5"/>
        <end position="194"/>
    </location>
</feature>